<dbReference type="InterPro" id="IPR029030">
    <property type="entry name" value="Caspase-like_dom_sf"/>
</dbReference>
<accession>A0A914WSK8</accession>
<dbReference type="PANTHER" id="PTHR47901:SF8">
    <property type="entry name" value="CASPASE-3"/>
    <property type="match status" value="1"/>
</dbReference>
<dbReference type="Pfam" id="PF00656">
    <property type="entry name" value="Peptidase_C14"/>
    <property type="match status" value="1"/>
</dbReference>
<dbReference type="SUPFAM" id="SSF52129">
    <property type="entry name" value="Caspase-like"/>
    <property type="match status" value="1"/>
</dbReference>
<evidence type="ECO:0000313" key="6">
    <source>
        <dbReference type="Proteomes" id="UP000887566"/>
    </source>
</evidence>
<sequence length="245" mass="27586">MARGMTVAEGPGMKERFLKCLDMISYGKNYGKYDFDGSKCHVLIIDNYEFEKASGFEKLQSREGHVTDMEELDTLLTHLKIKNKEPFITSNKIKNVKYYENLSAKAMKGNIQAFFSSLNHPNIGEIDASMVFIFTHGDKGDLICGVDVHKEGGLPYDEKLVHLSEIFDIFNLSVCDKLMEKPKLFFIEACRGGKSLIPHAMTGSPIPQKLQDQSQTIIPVTRYTSLIDDINAEKCFNGGFAMYTV</sequence>
<keyword evidence="2" id="KW-0645">Protease</keyword>
<organism evidence="6 7">
    <name type="scientific">Plectus sambesii</name>
    <dbReference type="NCBI Taxonomy" id="2011161"/>
    <lineage>
        <taxon>Eukaryota</taxon>
        <taxon>Metazoa</taxon>
        <taxon>Ecdysozoa</taxon>
        <taxon>Nematoda</taxon>
        <taxon>Chromadorea</taxon>
        <taxon>Plectida</taxon>
        <taxon>Plectina</taxon>
        <taxon>Plectoidea</taxon>
        <taxon>Plectidae</taxon>
        <taxon>Plectus</taxon>
    </lineage>
</organism>
<proteinExistence type="inferred from homology"/>
<dbReference type="InterPro" id="IPR015917">
    <property type="entry name" value="Pept_C14A"/>
</dbReference>
<dbReference type="InterPro" id="IPR002398">
    <property type="entry name" value="Pept_C14"/>
</dbReference>
<dbReference type="PROSITE" id="PS50208">
    <property type="entry name" value="CASPASE_P20"/>
    <property type="match status" value="1"/>
</dbReference>
<evidence type="ECO:0000256" key="4">
    <source>
        <dbReference type="ARBA" id="ARBA00022801"/>
    </source>
</evidence>
<evidence type="ECO:0000256" key="1">
    <source>
        <dbReference type="ARBA" id="ARBA00010134"/>
    </source>
</evidence>
<dbReference type="InterPro" id="IPR011600">
    <property type="entry name" value="Pept_C14_caspase"/>
</dbReference>
<evidence type="ECO:0000256" key="2">
    <source>
        <dbReference type="ARBA" id="ARBA00022670"/>
    </source>
</evidence>
<keyword evidence="4" id="KW-0378">Hydrolase</keyword>
<dbReference type="GO" id="GO:0006508">
    <property type="term" value="P:proteolysis"/>
    <property type="evidence" value="ECO:0007669"/>
    <property type="project" value="UniProtKB-KW"/>
</dbReference>
<comment type="similarity">
    <text evidence="1">Belongs to the peptidase C14A family.</text>
</comment>
<reference evidence="7" key="1">
    <citation type="submission" date="2022-11" db="UniProtKB">
        <authorList>
            <consortium name="WormBaseParasite"/>
        </authorList>
    </citation>
    <scope>IDENTIFICATION</scope>
</reference>
<dbReference type="GO" id="GO:0004197">
    <property type="term" value="F:cysteine-type endopeptidase activity"/>
    <property type="evidence" value="ECO:0007669"/>
    <property type="project" value="InterPro"/>
</dbReference>
<dbReference type="PANTHER" id="PTHR47901">
    <property type="entry name" value="CASPASE RECRUITMENT DOMAIN-CONTAINING PROTEIN 18"/>
    <property type="match status" value="1"/>
</dbReference>
<keyword evidence="6" id="KW-1185">Reference proteome</keyword>
<dbReference type="GO" id="GO:0006915">
    <property type="term" value="P:apoptotic process"/>
    <property type="evidence" value="ECO:0007669"/>
    <property type="project" value="UniProtKB-KW"/>
</dbReference>
<dbReference type="InterPro" id="IPR001309">
    <property type="entry name" value="Pept_C14_p20"/>
</dbReference>
<evidence type="ECO:0000259" key="5">
    <source>
        <dbReference type="PROSITE" id="PS50208"/>
    </source>
</evidence>
<evidence type="ECO:0000256" key="3">
    <source>
        <dbReference type="ARBA" id="ARBA00022703"/>
    </source>
</evidence>
<dbReference type="Proteomes" id="UP000887566">
    <property type="component" value="Unplaced"/>
</dbReference>
<keyword evidence="3" id="KW-0053">Apoptosis</keyword>
<dbReference type="AlphaFoldDB" id="A0A914WSK8"/>
<dbReference type="SMART" id="SM00115">
    <property type="entry name" value="CASc"/>
    <property type="match status" value="1"/>
</dbReference>
<dbReference type="WBParaSite" id="PSAMB.scaffold4731size13714.g25017.t1">
    <property type="protein sequence ID" value="PSAMB.scaffold4731size13714.g25017.t1"/>
    <property type="gene ID" value="PSAMB.scaffold4731size13714.g25017"/>
</dbReference>
<feature type="domain" description="Caspase family p20" evidence="5">
    <location>
        <begin position="95"/>
        <end position="194"/>
    </location>
</feature>
<protein>
    <submittedName>
        <fullName evidence="7">Caspase family p20 domain-containing protein</fullName>
    </submittedName>
</protein>
<evidence type="ECO:0000313" key="7">
    <source>
        <dbReference type="WBParaSite" id="PSAMB.scaffold4731size13714.g25017.t1"/>
    </source>
</evidence>
<dbReference type="Gene3D" id="3.40.50.1460">
    <property type="match status" value="1"/>
</dbReference>
<name>A0A914WSK8_9BILA</name>